<reference evidence="1 2" key="1">
    <citation type="submission" date="2020-08" db="EMBL/GenBank/DDBJ databases">
        <title>Genome public.</title>
        <authorList>
            <person name="Liu C."/>
            <person name="Sun Q."/>
        </authorList>
    </citation>
    <scope>NUCLEOTIDE SEQUENCE [LARGE SCALE GENOMIC DNA]</scope>
    <source>
        <strain evidence="1 2">NSJ-10</strain>
    </source>
</reference>
<dbReference type="SUPFAM" id="SSF54631">
    <property type="entry name" value="CBS-domain pair"/>
    <property type="match status" value="1"/>
</dbReference>
<dbReference type="AlphaFoldDB" id="A0A8I0DU09"/>
<evidence type="ECO:0000313" key="2">
    <source>
        <dbReference type="Proteomes" id="UP000615234"/>
    </source>
</evidence>
<comment type="caution">
    <text evidence="1">The sequence shown here is derived from an EMBL/GenBank/DDBJ whole genome shotgun (WGS) entry which is preliminary data.</text>
</comment>
<accession>A0A8I0DU09</accession>
<protein>
    <recommendedName>
        <fullName evidence="3">CBS domain-containing protein</fullName>
    </recommendedName>
</protein>
<proteinExistence type="predicted"/>
<name>A0A8I0DU09_9FIRM</name>
<organism evidence="1 2">
    <name type="scientific">Coprococcus hominis</name>
    <name type="common">ex Liu et al. 2022</name>
    <dbReference type="NCBI Taxonomy" id="2763039"/>
    <lineage>
        <taxon>Bacteria</taxon>
        <taxon>Bacillati</taxon>
        <taxon>Bacillota</taxon>
        <taxon>Clostridia</taxon>
        <taxon>Lachnospirales</taxon>
        <taxon>Lachnospiraceae</taxon>
        <taxon>Coprococcus</taxon>
    </lineage>
</organism>
<gene>
    <name evidence="1" type="ORF">H8S09_01780</name>
</gene>
<dbReference type="RefSeq" id="WP_186847272.1">
    <property type="nucleotide sequence ID" value="NZ_JACOOX010000001.1"/>
</dbReference>
<dbReference type="Proteomes" id="UP000615234">
    <property type="component" value="Unassembled WGS sequence"/>
</dbReference>
<dbReference type="InterPro" id="IPR046342">
    <property type="entry name" value="CBS_dom_sf"/>
</dbReference>
<dbReference type="EMBL" id="JACOOX010000001">
    <property type="protein sequence ID" value="MBC5661631.1"/>
    <property type="molecule type" value="Genomic_DNA"/>
</dbReference>
<sequence length="231" mass="27389">MDNTEIFLDKYKELENAAINEFKLPPDGSAVAKLEKRSEFKDIRFELNYCREVRNLLQHNQRLDEEFAVQPGKKMIELLEMVLDRIKNPVRCMDIAVPFNSLVWRSLDDPVMPVIRIMNDRNISHVPILKDKRVVGDFSDNCIFPYLLGDTNCHIDEKTRFRDLQEYIELEKHPSERFRFVAYDEKVMNVKKYYEESRRDHERIGLIFLTETGHPDERLLGILTSWLIIGN</sequence>
<evidence type="ECO:0000313" key="1">
    <source>
        <dbReference type="EMBL" id="MBC5661631.1"/>
    </source>
</evidence>
<keyword evidence="2" id="KW-1185">Reference proteome</keyword>
<evidence type="ECO:0008006" key="3">
    <source>
        <dbReference type="Google" id="ProtNLM"/>
    </source>
</evidence>